<keyword evidence="5" id="KW-1185">Reference proteome</keyword>
<evidence type="ECO:0000256" key="1">
    <source>
        <dbReference type="ARBA" id="ARBA00022676"/>
    </source>
</evidence>
<dbReference type="Proteomes" id="UP001551482">
    <property type="component" value="Unassembled WGS sequence"/>
</dbReference>
<organism evidence="4 5">
    <name type="scientific">Streptodolium elevatio</name>
    <dbReference type="NCBI Taxonomy" id="3157996"/>
    <lineage>
        <taxon>Bacteria</taxon>
        <taxon>Bacillati</taxon>
        <taxon>Actinomycetota</taxon>
        <taxon>Actinomycetes</taxon>
        <taxon>Kitasatosporales</taxon>
        <taxon>Streptomycetaceae</taxon>
        <taxon>Streptodolium</taxon>
    </lineage>
</organism>
<dbReference type="GO" id="GO:0016757">
    <property type="term" value="F:glycosyltransferase activity"/>
    <property type="evidence" value="ECO:0007669"/>
    <property type="project" value="UniProtKB-KW"/>
</dbReference>
<dbReference type="InterPro" id="IPR028098">
    <property type="entry name" value="Glyco_trans_4-like_N"/>
</dbReference>
<dbReference type="RefSeq" id="WP_358355474.1">
    <property type="nucleotide sequence ID" value="NZ_JBEZFP010000046.1"/>
</dbReference>
<evidence type="ECO:0000259" key="3">
    <source>
        <dbReference type="Pfam" id="PF13439"/>
    </source>
</evidence>
<keyword evidence="2 4" id="KW-0808">Transferase</keyword>
<sequence length="371" mass="40470">MRVCLFNWKGPGHPASGGAEVYTREVLRRWAARGHQVTWFSAALPGRAAEETDADGVRLVRAGGQLGVHRAARIWYREALARGERFDLLIDEVNTRPFGCARWSGGVPTVALVHQVARETWNCELPWPVAMVGRHVLEPRWLRALADVPVLTVSPSSRRSLRAYGLRRIELVPEGVDTRTRPSVPREVRPTLAHVGRLSAVKQIDQLFDAFTLLKREIPTTRLWLVGDGPEYARLRRIAPQGVNFHGRVPGAVRDQLVARAHALVCTSIREGWGRVVDEAAAMGTPAIGYANPGLLDSIPAAGGVLVSPDPRSLAVGLVEHLPAWAEAPSPEGWRGGAVPWDDVADAVWSACESALPASVEDTADRPEYAA</sequence>
<dbReference type="PANTHER" id="PTHR45947:SF3">
    <property type="entry name" value="SULFOQUINOVOSYL TRANSFERASE SQD2"/>
    <property type="match status" value="1"/>
</dbReference>
<dbReference type="Pfam" id="PF13692">
    <property type="entry name" value="Glyco_trans_1_4"/>
    <property type="match status" value="1"/>
</dbReference>
<dbReference type="Pfam" id="PF13439">
    <property type="entry name" value="Glyco_transf_4"/>
    <property type="match status" value="1"/>
</dbReference>
<dbReference type="SUPFAM" id="SSF53756">
    <property type="entry name" value="UDP-Glycosyltransferase/glycogen phosphorylase"/>
    <property type="match status" value="1"/>
</dbReference>
<dbReference type="Gene3D" id="3.40.50.2000">
    <property type="entry name" value="Glycogen Phosphorylase B"/>
    <property type="match status" value="2"/>
</dbReference>
<name>A0ABV3DIM3_9ACTN</name>
<dbReference type="EC" id="2.4.-.-" evidence="4"/>
<comment type="caution">
    <text evidence="4">The sequence shown here is derived from an EMBL/GenBank/DDBJ whole genome shotgun (WGS) entry which is preliminary data.</text>
</comment>
<dbReference type="InterPro" id="IPR050194">
    <property type="entry name" value="Glycosyltransferase_grp1"/>
</dbReference>
<keyword evidence="1 4" id="KW-0328">Glycosyltransferase</keyword>
<evidence type="ECO:0000256" key="2">
    <source>
        <dbReference type="ARBA" id="ARBA00022679"/>
    </source>
</evidence>
<dbReference type="EMBL" id="JBEZFP010000046">
    <property type="protein sequence ID" value="MEU8135601.1"/>
    <property type="molecule type" value="Genomic_DNA"/>
</dbReference>
<proteinExistence type="predicted"/>
<reference evidence="4 5" key="1">
    <citation type="submission" date="2024-06" db="EMBL/GenBank/DDBJ databases">
        <title>The Natural Products Discovery Center: Release of the First 8490 Sequenced Strains for Exploring Actinobacteria Biosynthetic Diversity.</title>
        <authorList>
            <person name="Kalkreuter E."/>
            <person name="Kautsar S.A."/>
            <person name="Yang D."/>
            <person name="Bader C.D."/>
            <person name="Teijaro C.N."/>
            <person name="Fluegel L."/>
            <person name="Davis C.M."/>
            <person name="Simpson J.R."/>
            <person name="Lauterbach L."/>
            <person name="Steele A.D."/>
            <person name="Gui C."/>
            <person name="Meng S."/>
            <person name="Li G."/>
            <person name="Viehrig K."/>
            <person name="Ye F."/>
            <person name="Su P."/>
            <person name="Kiefer A.F."/>
            <person name="Nichols A."/>
            <person name="Cepeda A.J."/>
            <person name="Yan W."/>
            <person name="Fan B."/>
            <person name="Jiang Y."/>
            <person name="Adhikari A."/>
            <person name="Zheng C.-J."/>
            <person name="Schuster L."/>
            <person name="Cowan T.M."/>
            <person name="Smanski M.J."/>
            <person name="Chevrette M.G."/>
            <person name="De Carvalho L.P.S."/>
            <person name="Shen B."/>
        </authorList>
    </citation>
    <scope>NUCLEOTIDE SEQUENCE [LARGE SCALE GENOMIC DNA]</scope>
    <source>
        <strain evidence="4 5">NPDC048946</strain>
    </source>
</reference>
<dbReference type="CDD" id="cd03801">
    <property type="entry name" value="GT4_PimA-like"/>
    <property type="match status" value="1"/>
</dbReference>
<evidence type="ECO:0000313" key="5">
    <source>
        <dbReference type="Proteomes" id="UP001551482"/>
    </source>
</evidence>
<protein>
    <submittedName>
        <fullName evidence="4">Glycosyltransferase family 4 protein</fullName>
        <ecNumber evidence="4">2.4.-.-</ecNumber>
    </submittedName>
</protein>
<feature type="domain" description="Glycosyltransferase subfamily 4-like N-terminal" evidence="3">
    <location>
        <begin position="17"/>
        <end position="178"/>
    </location>
</feature>
<accession>A0ABV3DIM3</accession>
<dbReference type="PANTHER" id="PTHR45947">
    <property type="entry name" value="SULFOQUINOVOSYL TRANSFERASE SQD2"/>
    <property type="match status" value="1"/>
</dbReference>
<gene>
    <name evidence="4" type="ORF">AB0C36_19025</name>
</gene>
<evidence type="ECO:0000313" key="4">
    <source>
        <dbReference type="EMBL" id="MEU8135601.1"/>
    </source>
</evidence>